<dbReference type="PANTHER" id="PTHR11139:SF71">
    <property type="entry name" value="SERINE_THREONINE-PROTEIN KINASE SMG1"/>
    <property type="match status" value="1"/>
</dbReference>
<dbReference type="InterPro" id="IPR003152">
    <property type="entry name" value="FATC_dom"/>
</dbReference>
<organism evidence="1">
    <name type="scientific">Cyprideis torosa</name>
    <dbReference type="NCBI Taxonomy" id="163714"/>
    <lineage>
        <taxon>Eukaryota</taxon>
        <taxon>Metazoa</taxon>
        <taxon>Ecdysozoa</taxon>
        <taxon>Arthropoda</taxon>
        <taxon>Crustacea</taxon>
        <taxon>Oligostraca</taxon>
        <taxon>Ostracoda</taxon>
        <taxon>Podocopa</taxon>
        <taxon>Podocopida</taxon>
        <taxon>Cytherocopina</taxon>
        <taxon>Cytheroidea</taxon>
        <taxon>Cytherideidae</taxon>
        <taxon>Cyprideis</taxon>
    </lineage>
</organism>
<gene>
    <name evidence="1" type="ORF">CTOB1V02_LOCUS16929</name>
</gene>
<dbReference type="GO" id="GO:0005634">
    <property type="term" value="C:nucleus"/>
    <property type="evidence" value="ECO:0007669"/>
    <property type="project" value="TreeGrafter"/>
</dbReference>
<dbReference type="SMART" id="SM01343">
    <property type="entry name" value="FATC"/>
    <property type="match status" value="1"/>
</dbReference>
<sequence length="65" mass="7659">MENFAPAEENTYAMSVWRRIEEKLTGRDPRRGEVLTVEKQVDLLISEARDVEKLCLLYEGWTSWV</sequence>
<dbReference type="GO" id="GO:0004674">
    <property type="term" value="F:protein serine/threonine kinase activity"/>
    <property type="evidence" value="ECO:0007669"/>
    <property type="project" value="TreeGrafter"/>
</dbReference>
<reference evidence="1" key="1">
    <citation type="submission" date="2020-11" db="EMBL/GenBank/DDBJ databases">
        <authorList>
            <person name="Tran Van P."/>
        </authorList>
    </citation>
    <scope>NUCLEOTIDE SEQUENCE</scope>
</reference>
<dbReference type="AlphaFoldDB" id="A0A7R8X1B5"/>
<dbReference type="InterPro" id="IPR050517">
    <property type="entry name" value="DDR_Repair_Kinase"/>
</dbReference>
<dbReference type="Pfam" id="PF02260">
    <property type="entry name" value="FATC"/>
    <property type="match status" value="1"/>
</dbReference>
<dbReference type="GO" id="GO:0000184">
    <property type="term" value="P:nuclear-transcribed mRNA catabolic process, nonsense-mediated decay"/>
    <property type="evidence" value="ECO:0007669"/>
    <property type="project" value="TreeGrafter"/>
</dbReference>
<dbReference type="EMBL" id="OB716134">
    <property type="protein sequence ID" value="CAD7239114.1"/>
    <property type="molecule type" value="Genomic_DNA"/>
</dbReference>
<accession>A0A7R8X1B5</accession>
<proteinExistence type="predicted"/>
<dbReference type="PROSITE" id="PS51190">
    <property type="entry name" value="FATC"/>
    <property type="match status" value="1"/>
</dbReference>
<protein>
    <submittedName>
        <fullName evidence="1">Uncharacterized protein</fullName>
    </submittedName>
</protein>
<dbReference type="OrthoDB" id="6381974at2759"/>
<dbReference type="PANTHER" id="PTHR11139">
    <property type="entry name" value="ATAXIA TELANGIECTASIA MUTATED ATM -RELATED"/>
    <property type="match status" value="1"/>
</dbReference>
<name>A0A7R8X1B5_9CRUS</name>
<evidence type="ECO:0000313" key="1">
    <source>
        <dbReference type="EMBL" id="CAD7239114.1"/>
    </source>
</evidence>